<protein>
    <recommendedName>
        <fullName evidence="1">DUF659 domain-containing protein</fullName>
    </recommendedName>
</protein>
<dbReference type="PANTHER" id="PTHR32166">
    <property type="entry name" value="OSJNBA0013A04.12 PROTEIN"/>
    <property type="match status" value="1"/>
</dbReference>
<evidence type="ECO:0000259" key="1">
    <source>
        <dbReference type="Pfam" id="PF04937"/>
    </source>
</evidence>
<dbReference type="Proteomes" id="UP000288805">
    <property type="component" value="Unassembled WGS sequence"/>
</dbReference>
<dbReference type="PANTHER" id="PTHR32166:SF121">
    <property type="entry name" value="DUF659 DOMAIN-CONTAINING PROTEIN"/>
    <property type="match status" value="1"/>
</dbReference>
<dbReference type="SUPFAM" id="SSF53098">
    <property type="entry name" value="Ribonuclease H-like"/>
    <property type="match status" value="1"/>
</dbReference>
<dbReference type="InterPro" id="IPR007021">
    <property type="entry name" value="DUF659"/>
</dbReference>
<feature type="domain" description="DUF659" evidence="1">
    <location>
        <begin position="54"/>
        <end position="139"/>
    </location>
</feature>
<dbReference type="InterPro" id="IPR012337">
    <property type="entry name" value="RNaseH-like_sf"/>
</dbReference>
<comment type="caution">
    <text evidence="2">The sequence shown here is derived from an EMBL/GenBank/DDBJ whole genome shotgun (WGS) entry which is preliminary data.</text>
</comment>
<accession>A0A438HGY5</accession>
<proteinExistence type="predicted"/>
<organism evidence="2 3">
    <name type="scientific">Vitis vinifera</name>
    <name type="common">Grape</name>
    <dbReference type="NCBI Taxonomy" id="29760"/>
    <lineage>
        <taxon>Eukaryota</taxon>
        <taxon>Viridiplantae</taxon>
        <taxon>Streptophyta</taxon>
        <taxon>Embryophyta</taxon>
        <taxon>Tracheophyta</taxon>
        <taxon>Spermatophyta</taxon>
        <taxon>Magnoliopsida</taxon>
        <taxon>eudicotyledons</taxon>
        <taxon>Gunneridae</taxon>
        <taxon>Pentapetalae</taxon>
        <taxon>rosids</taxon>
        <taxon>Vitales</taxon>
        <taxon>Vitaceae</taxon>
        <taxon>Viteae</taxon>
        <taxon>Vitis</taxon>
    </lineage>
</organism>
<dbReference type="EMBL" id="QGNW01000224">
    <property type="protein sequence ID" value="RVW83736.1"/>
    <property type="molecule type" value="Genomic_DNA"/>
</dbReference>
<dbReference type="Pfam" id="PF04937">
    <property type="entry name" value="DUF659"/>
    <property type="match status" value="1"/>
</dbReference>
<evidence type="ECO:0000313" key="2">
    <source>
        <dbReference type="EMBL" id="RVW83736.1"/>
    </source>
</evidence>
<dbReference type="AlphaFoldDB" id="A0A438HGY5"/>
<sequence length="435" mass="50707">MRSVLARKEVIWKVDMAVGRFFYDACIPTNVVHSFYFKPMLDAISTICLRYKGPNYHQLRVNLLKDAKKEVQLLVDFYHAIWAKVGCTIMGDGWTDNRQITLINFLVYYPKGISFVKSVDASDIVKGATNLFLLFDEDIGKMDHVAELVRRASKVTIFVYSHVALLSWLRKRDGWTEILRPGATRFTTTFIALKSPHDHKHDLQALVTSKFFVNSRYSKDNKSKVAVSIILDNRFWNDCLIVVNFMSPLMRLLRIVDCDEMPSMGYVYEGMYRVRLGIKKLFNYNQRLYKPYTEIIKQRWDQQLKKNIHSTAYWLNACFQNDQENFCNKSTVIGCVMDVIDQKVLKSKLDTMNEMKLFCDQLGSFGKDLTYSSHEFYNKKRIYDPIEYACIDETDFWIVDEDQPAELDVEELENLLYEEELIPINEGEGSSSHIG</sequence>
<evidence type="ECO:0000313" key="3">
    <source>
        <dbReference type="Proteomes" id="UP000288805"/>
    </source>
</evidence>
<gene>
    <name evidence="2" type="ORF">CK203_045961</name>
</gene>
<name>A0A438HGY5_VITVI</name>
<reference evidence="2 3" key="1">
    <citation type="journal article" date="2018" name="PLoS Genet.">
        <title>Population sequencing reveals clonal diversity and ancestral inbreeding in the grapevine cultivar Chardonnay.</title>
        <authorList>
            <person name="Roach M.J."/>
            <person name="Johnson D.L."/>
            <person name="Bohlmann J."/>
            <person name="van Vuuren H.J."/>
            <person name="Jones S.J."/>
            <person name="Pretorius I.S."/>
            <person name="Schmidt S.A."/>
            <person name="Borneman A.R."/>
        </authorList>
    </citation>
    <scope>NUCLEOTIDE SEQUENCE [LARGE SCALE GENOMIC DNA]</scope>
    <source>
        <strain evidence="3">cv. Chardonnay</strain>
        <tissue evidence="2">Leaf</tissue>
    </source>
</reference>